<name>A0AAW1QDN7_9CHLO</name>
<dbReference type="PANTHER" id="PTHR37201">
    <property type="entry name" value="WD REPEAT PROTEIN"/>
    <property type="match status" value="1"/>
</dbReference>
<reference evidence="1 2" key="1">
    <citation type="journal article" date="2024" name="Nat. Commun.">
        <title>Phylogenomics reveals the evolutionary origins of lichenization in chlorophyte algae.</title>
        <authorList>
            <person name="Puginier C."/>
            <person name="Libourel C."/>
            <person name="Otte J."/>
            <person name="Skaloud P."/>
            <person name="Haon M."/>
            <person name="Grisel S."/>
            <person name="Petersen M."/>
            <person name="Berrin J.G."/>
            <person name="Delaux P.M."/>
            <person name="Dal Grande F."/>
            <person name="Keller J."/>
        </authorList>
    </citation>
    <scope>NUCLEOTIDE SEQUENCE [LARGE SCALE GENOMIC DNA]</scope>
    <source>
        <strain evidence="1 2">SAG 245.80</strain>
    </source>
</reference>
<accession>A0AAW1QDN7</accession>
<evidence type="ECO:0000313" key="2">
    <source>
        <dbReference type="Proteomes" id="UP001445335"/>
    </source>
</evidence>
<sequence length="251" mass="27902">MQPAPLSRAEVSDRITTVVNIVRTAHILSPYDKQDFNAALLVWKAIAGIPAVERPLLLKALLPKDICQLWKLASQRRKASAQQLREALGPDYSLWDDFPEHPGQVVVYQGLAALPLHFWFGRFKKSFFLHPNTFELYGRVGVEKGVLGDMLYSLYFKGAIAPTAVPATAEVADVALEYTPPERLGLTARDLPRGRGWAPPAPLRWPFGGGLTDYMRPIGPGVYVGSGWKEPQEGSHELGCRFLKFLLVRQA</sequence>
<dbReference type="EMBL" id="JALJOU010000119">
    <property type="protein sequence ID" value="KAK9819482.1"/>
    <property type="molecule type" value="Genomic_DNA"/>
</dbReference>
<proteinExistence type="predicted"/>
<dbReference type="Proteomes" id="UP001445335">
    <property type="component" value="Unassembled WGS sequence"/>
</dbReference>
<organism evidence="1 2">
    <name type="scientific">Elliptochloris bilobata</name>
    <dbReference type="NCBI Taxonomy" id="381761"/>
    <lineage>
        <taxon>Eukaryota</taxon>
        <taxon>Viridiplantae</taxon>
        <taxon>Chlorophyta</taxon>
        <taxon>core chlorophytes</taxon>
        <taxon>Trebouxiophyceae</taxon>
        <taxon>Trebouxiophyceae incertae sedis</taxon>
        <taxon>Elliptochloris clade</taxon>
        <taxon>Elliptochloris</taxon>
    </lineage>
</organism>
<comment type="caution">
    <text evidence="1">The sequence shown here is derived from an EMBL/GenBank/DDBJ whole genome shotgun (WGS) entry which is preliminary data.</text>
</comment>
<gene>
    <name evidence="1" type="ORF">WJX81_005355</name>
</gene>
<dbReference type="AlphaFoldDB" id="A0AAW1QDN7"/>
<keyword evidence="2" id="KW-1185">Reference proteome</keyword>
<evidence type="ECO:0000313" key="1">
    <source>
        <dbReference type="EMBL" id="KAK9819482.1"/>
    </source>
</evidence>
<protein>
    <submittedName>
        <fullName evidence="1">Uncharacterized protein</fullName>
    </submittedName>
</protein>
<dbReference type="PANTHER" id="PTHR37201:SF1">
    <property type="entry name" value="WD REPEAT PROTEIN"/>
    <property type="match status" value="1"/>
</dbReference>